<evidence type="ECO:0000313" key="15">
    <source>
        <dbReference type="Proteomes" id="UP000572268"/>
    </source>
</evidence>
<feature type="compositionally biased region" description="Basic and acidic residues" evidence="9">
    <location>
        <begin position="358"/>
        <end position="374"/>
    </location>
</feature>
<reference evidence="14 15" key="1">
    <citation type="submission" date="2020-04" db="EMBL/GenBank/DDBJ databases">
        <title>Perkinsus olseni comparative genomics.</title>
        <authorList>
            <person name="Bogema D.R."/>
        </authorList>
    </citation>
    <scope>NUCLEOTIDE SEQUENCE [LARGE SCALE GENOMIC DNA]</scope>
    <source>
        <strain evidence="14">ATCC PRA-31</strain>
    </source>
</reference>
<dbReference type="SUPFAM" id="SSF52799">
    <property type="entry name" value="(Phosphotyrosine protein) phosphatases II"/>
    <property type="match status" value="1"/>
</dbReference>
<keyword evidence="8 10" id="KW-0472">Membrane</keyword>
<feature type="transmembrane region" description="Helical" evidence="10">
    <location>
        <begin position="2812"/>
        <end position="2832"/>
    </location>
</feature>
<dbReference type="CDD" id="cd14733">
    <property type="entry name" value="BACK"/>
    <property type="match status" value="1"/>
</dbReference>
<keyword evidence="7 10" id="KW-1133">Transmembrane helix</keyword>
<evidence type="ECO:0000313" key="14">
    <source>
        <dbReference type="EMBL" id="KAF4670846.1"/>
    </source>
</evidence>
<dbReference type="Gene3D" id="3.90.190.10">
    <property type="entry name" value="Protein tyrosine phosphatase superfamily"/>
    <property type="match status" value="1"/>
</dbReference>
<keyword evidence="4" id="KW-0813">Transport</keyword>
<evidence type="ECO:0000256" key="1">
    <source>
        <dbReference type="ARBA" id="ARBA00004141"/>
    </source>
</evidence>
<keyword evidence="6" id="KW-0677">Repeat</keyword>
<feature type="compositionally biased region" description="Gly residues" evidence="9">
    <location>
        <begin position="1896"/>
        <end position="1915"/>
    </location>
</feature>
<dbReference type="InterPro" id="IPR037185">
    <property type="entry name" value="EmrE-like"/>
</dbReference>
<feature type="transmembrane region" description="Helical" evidence="10">
    <location>
        <begin position="2773"/>
        <end position="2792"/>
    </location>
</feature>
<feature type="compositionally biased region" description="Low complexity" evidence="9">
    <location>
        <begin position="1916"/>
        <end position="1925"/>
    </location>
</feature>
<feature type="region of interest" description="Disordered" evidence="9">
    <location>
        <begin position="2977"/>
        <end position="3006"/>
    </location>
</feature>
<dbReference type="PROSITE" id="PS50097">
    <property type="entry name" value="BTB"/>
    <property type="match status" value="1"/>
</dbReference>
<dbReference type="InterPro" id="IPR000210">
    <property type="entry name" value="BTB/POZ_dom"/>
</dbReference>
<feature type="domain" description="Tyrosine specific protein phosphatases" evidence="12">
    <location>
        <begin position="91"/>
        <end position="152"/>
    </location>
</feature>
<dbReference type="Gene3D" id="2.120.10.80">
    <property type="entry name" value="Kelch-type beta propeller"/>
    <property type="match status" value="2"/>
</dbReference>
<feature type="compositionally biased region" description="Polar residues" evidence="9">
    <location>
        <begin position="605"/>
        <end position="623"/>
    </location>
</feature>
<feature type="region of interest" description="Disordered" evidence="9">
    <location>
        <begin position="2051"/>
        <end position="2111"/>
    </location>
</feature>
<dbReference type="InterPro" id="IPR000387">
    <property type="entry name" value="Tyr_Pase_dom"/>
</dbReference>
<evidence type="ECO:0000256" key="9">
    <source>
        <dbReference type="SAM" id="MobiDB-lite"/>
    </source>
</evidence>
<dbReference type="GO" id="GO:0016020">
    <property type="term" value="C:membrane"/>
    <property type="evidence" value="ECO:0007669"/>
    <property type="project" value="UniProtKB-SubCell"/>
</dbReference>
<evidence type="ECO:0000256" key="7">
    <source>
        <dbReference type="ARBA" id="ARBA00022989"/>
    </source>
</evidence>
<dbReference type="Pfam" id="PF00782">
    <property type="entry name" value="DSPc"/>
    <property type="match status" value="1"/>
</dbReference>
<dbReference type="InterPro" id="IPR020422">
    <property type="entry name" value="TYR_PHOSPHATASE_DUAL_dom"/>
</dbReference>
<keyword evidence="3" id="KW-0880">Kelch repeat</keyword>
<feature type="compositionally biased region" description="Low complexity" evidence="9">
    <location>
        <begin position="486"/>
        <end position="504"/>
    </location>
</feature>
<dbReference type="PANTHER" id="PTHR14233:SF4">
    <property type="entry name" value="SOLUTE CARRIER FAMILY 35 MEMBER F2"/>
    <property type="match status" value="1"/>
</dbReference>
<dbReference type="EMBL" id="JABANN010000114">
    <property type="protein sequence ID" value="KAF4670846.1"/>
    <property type="molecule type" value="Genomic_DNA"/>
</dbReference>
<evidence type="ECO:0000259" key="13">
    <source>
        <dbReference type="PROSITE" id="PS50097"/>
    </source>
</evidence>
<comment type="similarity">
    <text evidence="2">Belongs to the SLC35F solute transporter family.</text>
</comment>
<dbReference type="Proteomes" id="UP000572268">
    <property type="component" value="Unassembled WGS sequence"/>
</dbReference>
<dbReference type="SUPFAM" id="SSF47473">
    <property type="entry name" value="EF-hand"/>
    <property type="match status" value="1"/>
</dbReference>
<dbReference type="Pfam" id="PF06027">
    <property type="entry name" value="SLC35F"/>
    <property type="match status" value="2"/>
</dbReference>
<evidence type="ECO:0000259" key="12">
    <source>
        <dbReference type="PROSITE" id="PS50056"/>
    </source>
</evidence>
<dbReference type="InterPro" id="IPR006652">
    <property type="entry name" value="Kelch_1"/>
</dbReference>
<dbReference type="SUPFAM" id="SSF54695">
    <property type="entry name" value="POZ domain"/>
    <property type="match status" value="1"/>
</dbReference>
<evidence type="ECO:0000256" key="8">
    <source>
        <dbReference type="ARBA" id="ARBA00023136"/>
    </source>
</evidence>
<feature type="region of interest" description="Disordered" evidence="9">
    <location>
        <begin position="1597"/>
        <end position="1626"/>
    </location>
</feature>
<dbReference type="SMART" id="SM00225">
    <property type="entry name" value="BTB"/>
    <property type="match status" value="1"/>
</dbReference>
<feature type="compositionally biased region" description="Basic and acidic residues" evidence="9">
    <location>
        <begin position="1933"/>
        <end position="1944"/>
    </location>
</feature>
<organism evidence="14 15">
    <name type="scientific">Perkinsus olseni</name>
    <name type="common">Perkinsus atlanticus</name>
    <dbReference type="NCBI Taxonomy" id="32597"/>
    <lineage>
        <taxon>Eukaryota</taxon>
        <taxon>Sar</taxon>
        <taxon>Alveolata</taxon>
        <taxon>Perkinsozoa</taxon>
        <taxon>Perkinsea</taxon>
        <taxon>Perkinsida</taxon>
        <taxon>Perkinsidae</taxon>
        <taxon>Perkinsus</taxon>
    </lineage>
</organism>
<feature type="transmembrane region" description="Helical" evidence="10">
    <location>
        <begin position="2687"/>
        <end position="2707"/>
    </location>
</feature>
<protein>
    <submittedName>
        <fullName evidence="14">Uncharacterized protein</fullName>
    </submittedName>
</protein>
<feature type="compositionally biased region" description="Low complexity" evidence="9">
    <location>
        <begin position="397"/>
        <end position="417"/>
    </location>
</feature>
<feature type="transmembrane region" description="Helical" evidence="10">
    <location>
        <begin position="2954"/>
        <end position="2974"/>
    </location>
</feature>
<dbReference type="InterPro" id="IPR011333">
    <property type="entry name" value="SKP1/BTB/POZ_sf"/>
</dbReference>
<evidence type="ECO:0000256" key="6">
    <source>
        <dbReference type="ARBA" id="ARBA00022737"/>
    </source>
</evidence>
<dbReference type="Pfam" id="PF24681">
    <property type="entry name" value="Kelch_KLHDC2_KLHL20_DRC7"/>
    <property type="match status" value="2"/>
</dbReference>
<name>A0A7J6MHD1_PEROL</name>
<evidence type="ECO:0000256" key="4">
    <source>
        <dbReference type="ARBA" id="ARBA00022448"/>
    </source>
</evidence>
<dbReference type="InterPro" id="IPR009262">
    <property type="entry name" value="SLC35_F1/F2/F6"/>
</dbReference>
<dbReference type="Gene3D" id="1.25.40.420">
    <property type="match status" value="1"/>
</dbReference>
<dbReference type="Gene3D" id="3.30.710.10">
    <property type="entry name" value="Potassium Channel Kv1.1, Chain A"/>
    <property type="match status" value="1"/>
</dbReference>
<feature type="compositionally biased region" description="Low complexity" evidence="9">
    <location>
        <begin position="630"/>
        <end position="658"/>
    </location>
</feature>
<feature type="compositionally biased region" description="Low complexity" evidence="9">
    <location>
        <begin position="529"/>
        <end position="572"/>
    </location>
</feature>
<feature type="compositionally biased region" description="Low complexity" evidence="9">
    <location>
        <begin position="2088"/>
        <end position="2098"/>
    </location>
</feature>
<feature type="compositionally biased region" description="Low complexity" evidence="9">
    <location>
        <begin position="2996"/>
        <end position="3006"/>
    </location>
</feature>
<gene>
    <name evidence="14" type="ORF">FOL46_000624</name>
</gene>
<feature type="transmembrane region" description="Helical" evidence="10">
    <location>
        <begin position="2922"/>
        <end position="2942"/>
    </location>
</feature>
<dbReference type="GO" id="GO:0022857">
    <property type="term" value="F:transmembrane transporter activity"/>
    <property type="evidence" value="ECO:0007669"/>
    <property type="project" value="InterPro"/>
</dbReference>
<feature type="transmembrane region" description="Helical" evidence="10">
    <location>
        <begin position="2893"/>
        <end position="2915"/>
    </location>
</feature>
<feature type="compositionally biased region" description="Polar residues" evidence="9">
    <location>
        <begin position="2067"/>
        <end position="2079"/>
    </location>
</feature>
<feature type="transmembrane region" description="Helical" evidence="10">
    <location>
        <begin position="2746"/>
        <end position="2766"/>
    </location>
</feature>
<feature type="domain" description="BTB" evidence="13">
    <location>
        <begin position="2443"/>
        <end position="2512"/>
    </location>
</feature>
<feature type="transmembrane region" description="Helical" evidence="10">
    <location>
        <begin position="2858"/>
        <end position="2881"/>
    </location>
</feature>
<evidence type="ECO:0000256" key="5">
    <source>
        <dbReference type="ARBA" id="ARBA00022692"/>
    </source>
</evidence>
<evidence type="ECO:0000256" key="2">
    <source>
        <dbReference type="ARBA" id="ARBA00007863"/>
    </source>
</evidence>
<feature type="domain" description="Tyrosine-protein phosphatase" evidence="11">
    <location>
        <begin position="24"/>
        <end position="171"/>
    </location>
</feature>
<comment type="caution">
    <text evidence="14">The sequence shown here is derived from an EMBL/GenBank/DDBJ whole genome shotgun (WGS) entry which is preliminary data.</text>
</comment>
<feature type="compositionally biased region" description="Polar residues" evidence="9">
    <location>
        <begin position="446"/>
        <end position="458"/>
    </location>
</feature>
<dbReference type="InterPro" id="IPR015915">
    <property type="entry name" value="Kelch-typ_b-propeller"/>
</dbReference>
<dbReference type="InterPro" id="IPR000340">
    <property type="entry name" value="Dual-sp_phosphatase_cat-dom"/>
</dbReference>
<feature type="region of interest" description="Disordered" evidence="9">
    <location>
        <begin position="2136"/>
        <end position="2166"/>
    </location>
</feature>
<feature type="region of interest" description="Disordered" evidence="9">
    <location>
        <begin position="1892"/>
        <end position="1959"/>
    </location>
</feature>
<dbReference type="SUPFAM" id="SSF117281">
    <property type="entry name" value="Kelch motif"/>
    <property type="match status" value="2"/>
</dbReference>
<feature type="compositionally biased region" description="Gly residues" evidence="9">
    <location>
        <begin position="573"/>
        <end position="585"/>
    </location>
</feature>
<dbReference type="InterPro" id="IPR029021">
    <property type="entry name" value="Prot-tyrosine_phosphatase-like"/>
</dbReference>
<evidence type="ECO:0000256" key="3">
    <source>
        <dbReference type="ARBA" id="ARBA00022441"/>
    </source>
</evidence>
<dbReference type="SUPFAM" id="SSF103481">
    <property type="entry name" value="Multidrug resistance efflux transporter EmrE"/>
    <property type="match status" value="1"/>
</dbReference>
<dbReference type="InterPro" id="IPR052221">
    <property type="entry name" value="SLC35F_Transporter"/>
</dbReference>
<feature type="compositionally biased region" description="Polar residues" evidence="9">
    <location>
        <begin position="2144"/>
        <end position="2163"/>
    </location>
</feature>
<dbReference type="InterPro" id="IPR011992">
    <property type="entry name" value="EF-hand-dom_pair"/>
</dbReference>
<dbReference type="SMART" id="SM00612">
    <property type="entry name" value="Kelch"/>
    <property type="match status" value="2"/>
</dbReference>
<feature type="transmembrane region" description="Helical" evidence="10">
    <location>
        <begin position="2719"/>
        <end position="2740"/>
    </location>
</feature>
<feature type="region of interest" description="Disordered" evidence="9">
    <location>
        <begin position="214"/>
        <end position="296"/>
    </location>
</feature>
<sequence length="3006" mass="329917">MTAAPPLGGASDDPSQQGAWEIVGAVKVKDGLFIGDEMAAQELEFVVTNKVTHVINCCGRQIPNHWEPIGVVYLTYYWLDNDSQVVLDARDVVVDEVTAFVDEALDNAESVLIHSERGQGRSCTVLCAYLMRKYRWGMRKTLEFLQSRRPDVNLRQGYLQQLAAFERRLISYQKMKLSGDWSLSSVTPKLDSEEYLLRNTFMNSQMGPLADLSIRSEADQKPSRSNSVNGPLRRSIDWSDAGEDDKGRLEVPGNPPRPQRPSTAPPVKSCLKGSRAANRQADDSSPDSAKGGLLNRSLRSSSLTMTSVDALDTSVELGGSRRNSLDGSLLRALSGSTEQAGGRQVVVGELCRLQEDRKGETAGLRRERGRERDAGASNIGHPSRLGSTRIPTRAWCETSSTAEESPPSRRPATPTSREAAENRGTNKVEMWASGRGDGPRRLPSPTMGSSHPLRSSSVGRRDPSPSAREREQQHHHRYGQRDPSPRSQRFYGSSSGGSYQRSDSPMMRSYQRSATPQLQHQQQERRSLRGLPSSSGMGSLMGSVSSSAGSATTSSLRQQYMGSSSLRSSQGSNGVGAGSSSGGLGMLDPSKRGLPGSAVGRRPSTAPNLANGSSIRSSPTGSYNRPPSPSVRSRPSSPSMRPQRPGSPSPQMMQQQHSGIKGGLVGAGAPFDRVRHRSLTGHMRREAEVADVILGFRVSLSILSALGSVMVSSYRGYRCLDFAIDNILYDQPPSPSCVPSDVGHYAVGCVVAWRLLLEVIISLHVNMLSIVFITLLSCCVPSVTGVYGSAVQFLRMGELDAEAGPVAWEAVVKGKVGDRVSVQGQAVAKRFRGRGCGFVDLQASTGAMSYDPSCGEPLEIIVDGGARAVLKPVHLGDLVRIVGFVQETRRPGALAVRLDNSDGSLEVVQPWARPEPFVGRKGFLTNTATAPHGEHVPPEQQDRVYDLKDLPCPLERVCKFFVNNNGRCHRKVCDDVHIQISGRARKDYMEMMRESKSAASHHADDSYAMHEKEKHANRARVFAEWLVDTFTLPVLQSGSGVVDVAGGKGELAVELAALGIPVTVIDPRQNLAPTRRLRQLVNRLMGGKMSKEKCVAWRLEHTRHLKMLLDDEMDARTKAGIFRDCSVVVGMHPDQATGFLQAAAMQFNKPYAIVPCCVFSDEFTDRFITDQNGDQVPVRTHAELVQWLLSRDGHVAHFTDDLDMIRRRPLDGGSSGSTATGRGWCANPGRRNRRWLEPSHAMKVHGPRVPAGVPPPSVKGVFKENDAWDECSSQSVRRRLHRLRSKPPVLGSPPARRVAERIRLAASVASSSTGAVAVGREGPQWRMLTMNTSPSLGGDTETATMHGFAPRIQLAELERRQGKVLEGVVHGRKHLAKIHEARRVSFLEHRRGLEESCKAYRESLAHRERSEQPEEKGSWSIEDLSDDVEALERRVFREARDIGTLDQIQRAGSRLLRGGGPTDDDISRAKSRFRKNCRRMREHIDTDMDTLELTLLREQHNRVFREWCYDGMLEVGKPVSVTSCGLSVRSEFEQLRVPDILGCSSSAELPGRGVSLLRKHRGTGRGQCASVYLTPQKSDSALLPVYERLMKTRDQRPLVILRQQEERGRSSPRRSDSPRDEAGTRDHTRALKDMMELLRPGPGTGPTELVNHFKESRKSISTQRLVSDLKGLFNAREDRGVASRAAEGGAGEVSVVDSVDDDCLVNFIRDVMNRGDDLPADLLRKADHSALDPQTIVSLTKPSEASLAKVFVELDEGCRGELSKEEFSRSIAVFMGVGSPYDPEWYHRLFVWLDSDHRGYMDLPMWLKLASILRQIERTRHVAAFRERRRSVKSDTDLDEALEEDPSARWRSVRTKVAAAGTLLDEIGEEMRPVRRARTTAFSIKSMLSRESEGHWGLGPDGDGDSGGAFRGGSGTAVSGSVGDSCSGFTPRQEGESWTSDKRRLWSVPSTTDDPGPRAAHSCDVIDGNLYIFGGTTTQALNDLYVLDVATFQWNEVVMLRGTLIPAARNNHTTAVVDGRLFVHGGHDGGKWLADTHVLVNMDYPEHRLAGQQLQQRHQSRRADAPSSPQLQRSGSYPTGSPAVLYTQQQQQQHQQQQSGGPAATSSPGVRSNMVAGRAASMTSFQADTATGGNANAPVYASPGTLNPTLASQGTGDPGSTVSAGALSGNLEEVDDEVEDRADESVLSTNPTNAAYRNLRWVKVITSGQSPSARACHTLSRLNKKLYMFGGYDGQKCFNDIDVLDLETMTWIQPNICGQPPMARNAHTMTVVGTKLYLFGGHSGNKHLTDLHVFDTTKLLWYQPSILGTPPPGLRGHTANLIGRKIFLFGGYDGKGRSNDLYILDTGHPGGFSPSTGDFSGSTVHRWMHPTESDHVPAGRQRHSACLVGSAKLFVFGGFDGIRWLNDLHVLDVTRLEETELSEGAVAALLSNLRGLLNNPEFSDVTLLIGDSGERIYAHKAILASQCSHFRAMFTGGMKESREREVKLTGWSFEAFSVMLEFLYTGRVAHHKLDTGSMAEVLGLADHYALDGLKHLCQAVLIHMVDVDNVCTLLKISDQHQATDLKRHCMSFVLKNFDQVTALASFDQLSSVPSLLLECDADVVSEIPLLLMGVLDDLSFITSALSRPLLLEDSPTTAMRCYPSSRQGISKEAIRMKAWAILEGQIISLCVFGTGAFSTVLASDYNFNAPAFQSMFIYVFLSFYVFACKPWKNGLTLPWWFYLIFACIDVNANYLAVWAYQFTNITSAQLLNCFTIPCAMVLSMIFLKAKYNWVHIGAVVISLSGMGFTVWLDYTRNPDNLASSQDALVGDLLVLAGATLYACGNVFQEYMVKRLRSTKLETEVVDEDMKRKRCIDPFLASAEFLGMIGLFGILISLIHVVSHERKQIAAIDWTNGVAVGYMAGYVFCLVTMYTLTAHFLGLFDAAVMNLSLLTTHIYAAVFDFLREGSFRLSHAMYAISFALALGGLVLYHAAPAPTQRKSRKAPRPATTEENTGSSSSGSRAVE</sequence>
<dbReference type="CDD" id="cd14498">
    <property type="entry name" value="DSP"/>
    <property type="match status" value="1"/>
</dbReference>
<keyword evidence="5 10" id="KW-0812">Transmembrane</keyword>
<dbReference type="PANTHER" id="PTHR14233">
    <property type="entry name" value="DUF914-RELATED"/>
    <property type="match status" value="1"/>
</dbReference>
<evidence type="ECO:0000259" key="11">
    <source>
        <dbReference type="PROSITE" id="PS50054"/>
    </source>
</evidence>
<comment type="subcellular location">
    <subcellularLocation>
        <location evidence="1">Membrane</location>
        <topology evidence="1">Multi-pass membrane protein</topology>
    </subcellularLocation>
</comment>
<dbReference type="PROSITE" id="PS50054">
    <property type="entry name" value="TYR_PHOSPHATASE_DUAL"/>
    <property type="match status" value="1"/>
</dbReference>
<feature type="region of interest" description="Disordered" evidence="9">
    <location>
        <begin position="358"/>
        <end position="665"/>
    </location>
</feature>
<dbReference type="SMART" id="SM00195">
    <property type="entry name" value="DSPc"/>
    <property type="match status" value="1"/>
</dbReference>
<dbReference type="Pfam" id="PF00651">
    <property type="entry name" value="BTB"/>
    <property type="match status" value="1"/>
</dbReference>
<evidence type="ECO:0000256" key="10">
    <source>
        <dbReference type="SAM" id="Phobius"/>
    </source>
</evidence>
<accession>A0A7J6MHD1</accession>
<dbReference type="PROSITE" id="PS50056">
    <property type="entry name" value="TYR_PHOSPHATASE_2"/>
    <property type="match status" value="1"/>
</dbReference>
<feature type="compositionally biased region" description="Basic and acidic residues" evidence="9">
    <location>
        <begin position="1603"/>
        <end position="1626"/>
    </location>
</feature>
<proteinExistence type="inferred from homology"/>
<feature type="compositionally biased region" description="Basic and acidic residues" evidence="9">
    <location>
        <begin position="459"/>
        <end position="472"/>
    </location>
</feature>
<feature type="compositionally biased region" description="Polar residues" evidence="9">
    <location>
        <begin position="510"/>
        <end position="521"/>
    </location>
</feature>